<dbReference type="PROSITE" id="PS50077">
    <property type="entry name" value="HEAT_REPEAT"/>
    <property type="match status" value="2"/>
</dbReference>
<gene>
    <name evidence="3" type="ORF">RUM44_004328</name>
</gene>
<dbReference type="PANTHER" id="PTHR21467:SF0">
    <property type="entry name" value="SERINE_THREONINE-PROTEIN PHOSPHATASE 4 REGULATORY SUBUNIT 4"/>
    <property type="match status" value="1"/>
</dbReference>
<sequence length="1336" mass="150326">MSRYTPRSSVSQINQPYSRGRTQSVVGQNTDYEEFASLQLDKPNDAELKTSEEMKKHMFDDHFEGRPIERAMHILTVGEEVQKLSVIRDLPQLIVADEEGCMQRVIQKIQQALSNATTEFHIETARSYSVILQKKAVSPNVFALNFLPSVIYHIDNRDQVASNAWLETLLNATEVLPLDIVKSNILGVAINKGQISQNVAHRIAACKLLGKISSRFESQIVKKDILPVVLSLCQDVNETVRACICSQLHIVARGIPPDMIKSALIPILVELGRDETVQVRVEATETIVKIIPFLNQELIKISIIPLIKKICEQAVLAIDETLVMVAKQFGSLCISLEGILTPAEKLWMVSYYHNISHLGIPLHGTKKDNYLPPHSMDRINARYIECRQYCAYNFPAMAKFCCSSPELLEKIYPSLCDFSTDPYYMVRKTIGAGMHEVARILGKNNRVVKNQVMTLLWDSMEEVLMGIVPNLGKTIEHLISSGVLGHEQDGVSFELGRGLLQCDKTIRDKTHNWRLYTDFITQLESIVKCLPSDYIYSHFVTLMFDKMHRARPLPCRLAAARTLLVFLRFNLKSNQRQEIRSRLQSEFCLSSSCYKRMLYLRLCNTAREVFSRAYFKEHFFYPLLSRSEDKVANNRLQLVRQFPSLKAMIVMPSEKKYLQTLETCIRSMAVAEKDRDVMAELRSLIHRLDKTETLSDTGGPPTAEDMEDRRKFEEEMRVANNIFRTGVNVQMSQVEARRVQRDPKAQATSQLVSQLSQKPNGQRPGLATGGGGPSPSSSGTPSNSPRTERVAFLSTTNHPGPTSLNSASTTSSIAGGMQGFINTTNNLLAISALSSNTTNSDQNCTCYPTPYFRSENLRNLNLLALIDTNLVNSKQKFSEILQQKLSEYPRLKMSKSSKHSMEISWLNLELDLKNELLALVRNRQIHGDRNFKEKSKFLTDFRHYNESNLSKFIVKSEDKEYKETIYNVTGMGVNNCDERNDSNFFEERLNFFERKLKPDKSNGPTIPDCSCYGLTTNRTKPTNEPDETKRISYFSKNFKDDFYRDAGVDANEIIGKKFSYIPVYGKSLMQISSPKVPPVLANKRKTWLEGDTTNLSGPVKLETITGYSGKPLERKKSETLPSKERASLKSLGIGPRSKSFILPSTLISSDKKPGNGQLTFSKQNAAKADIGNIENGEPRGAVRPEPEKNRFGFHSKSREVSPKPEGKVEKPMARTKIPIGRVTSGSSPANSRSASPIPFKESTNDIKRIPTVVSRKSMLIPTNSSNSEMKNNRRSLDSTKISLANMDSGLGSCKRRTEKPLLGSKAKDTVSDGEVRKEKGELEISLHLASSKLPIR</sequence>
<feature type="region of interest" description="Disordered" evidence="2">
    <location>
        <begin position="1146"/>
        <end position="1314"/>
    </location>
</feature>
<feature type="region of interest" description="Disordered" evidence="2">
    <location>
        <begin position="734"/>
        <end position="787"/>
    </location>
</feature>
<dbReference type="EMBL" id="JAWJWF010000004">
    <property type="protein sequence ID" value="KAK6633721.1"/>
    <property type="molecule type" value="Genomic_DNA"/>
</dbReference>
<feature type="compositionally biased region" description="Low complexity" evidence="2">
    <location>
        <begin position="1224"/>
        <end position="1236"/>
    </location>
</feature>
<dbReference type="PANTHER" id="PTHR21467">
    <property type="entry name" value="PROTEIN PHOSPHATASE 4 REGULATORY SUBUNIT 4 PPP4R4"/>
    <property type="match status" value="1"/>
</dbReference>
<feature type="repeat" description="HEAT" evidence="1">
    <location>
        <begin position="264"/>
        <end position="300"/>
    </location>
</feature>
<dbReference type="Proteomes" id="UP001359485">
    <property type="component" value="Unassembled WGS sequence"/>
</dbReference>
<feature type="compositionally biased region" description="Basic and acidic residues" evidence="2">
    <location>
        <begin position="1176"/>
        <end position="1212"/>
    </location>
</feature>
<proteinExistence type="predicted"/>
<accession>A0ABR1B372</accession>
<evidence type="ECO:0008006" key="5">
    <source>
        <dbReference type="Google" id="ProtNLM"/>
    </source>
</evidence>
<reference evidence="3 4" key="1">
    <citation type="submission" date="2023-09" db="EMBL/GenBank/DDBJ databases">
        <title>Genomes of two closely related lineages of the louse Polyplax serrata with different host specificities.</title>
        <authorList>
            <person name="Martinu J."/>
            <person name="Tarabai H."/>
            <person name="Stefka J."/>
            <person name="Hypsa V."/>
        </authorList>
    </citation>
    <scope>NUCLEOTIDE SEQUENCE [LARGE SCALE GENOMIC DNA]</scope>
    <source>
        <strain evidence="3">98ZLc_SE</strain>
    </source>
</reference>
<dbReference type="Gene3D" id="1.25.10.10">
    <property type="entry name" value="Leucine-rich Repeat Variant"/>
    <property type="match status" value="1"/>
</dbReference>
<dbReference type="InterPro" id="IPR011989">
    <property type="entry name" value="ARM-like"/>
</dbReference>
<feature type="compositionally biased region" description="Basic and acidic residues" evidence="2">
    <location>
        <begin position="735"/>
        <end position="744"/>
    </location>
</feature>
<feature type="compositionally biased region" description="Low complexity" evidence="2">
    <location>
        <begin position="774"/>
        <end position="785"/>
    </location>
</feature>
<protein>
    <recommendedName>
        <fullName evidence="5">Serine/threonine-protein phosphatase 4 regulatory subunit 4</fullName>
    </recommendedName>
</protein>
<evidence type="ECO:0000313" key="3">
    <source>
        <dbReference type="EMBL" id="KAK6633721.1"/>
    </source>
</evidence>
<organism evidence="3 4">
    <name type="scientific">Polyplax serrata</name>
    <name type="common">Common mouse louse</name>
    <dbReference type="NCBI Taxonomy" id="468196"/>
    <lineage>
        <taxon>Eukaryota</taxon>
        <taxon>Metazoa</taxon>
        <taxon>Ecdysozoa</taxon>
        <taxon>Arthropoda</taxon>
        <taxon>Hexapoda</taxon>
        <taxon>Insecta</taxon>
        <taxon>Pterygota</taxon>
        <taxon>Neoptera</taxon>
        <taxon>Paraneoptera</taxon>
        <taxon>Psocodea</taxon>
        <taxon>Troctomorpha</taxon>
        <taxon>Phthiraptera</taxon>
        <taxon>Anoplura</taxon>
        <taxon>Polyplacidae</taxon>
        <taxon>Polyplax</taxon>
    </lineage>
</organism>
<evidence type="ECO:0000256" key="1">
    <source>
        <dbReference type="PROSITE-ProRule" id="PRU00103"/>
    </source>
</evidence>
<name>A0ABR1B372_POLSC</name>
<comment type="caution">
    <text evidence="3">The sequence shown here is derived from an EMBL/GenBank/DDBJ whole genome shotgun (WGS) entry which is preliminary data.</text>
</comment>
<feature type="compositionally biased region" description="Polar residues" evidence="2">
    <location>
        <begin position="746"/>
        <end position="760"/>
    </location>
</feature>
<feature type="compositionally biased region" description="Basic and acidic residues" evidence="2">
    <location>
        <begin position="1305"/>
        <end position="1314"/>
    </location>
</feature>
<keyword evidence="4" id="KW-1185">Reference proteome</keyword>
<dbReference type="InterPro" id="IPR021133">
    <property type="entry name" value="HEAT_type_2"/>
</dbReference>
<dbReference type="SUPFAM" id="SSF48371">
    <property type="entry name" value="ARM repeat"/>
    <property type="match status" value="1"/>
</dbReference>
<evidence type="ECO:0000256" key="2">
    <source>
        <dbReference type="SAM" id="MobiDB-lite"/>
    </source>
</evidence>
<dbReference type="InterPro" id="IPR039918">
    <property type="entry name" value="PPP4R4"/>
</dbReference>
<feature type="region of interest" description="Disordered" evidence="2">
    <location>
        <begin position="1"/>
        <end position="28"/>
    </location>
</feature>
<dbReference type="InterPro" id="IPR016024">
    <property type="entry name" value="ARM-type_fold"/>
</dbReference>
<feature type="compositionally biased region" description="Polar residues" evidence="2">
    <location>
        <begin position="1260"/>
        <end position="1269"/>
    </location>
</feature>
<feature type="repeat" description="HEAT" evidence="1">
    <location>
        <begin position="225"/>
        <end position="262"/>
    </location>
</feature>
<evidence type="ECO:0000313" key="4">
    <source>
        <dbReference type="Proteomes" id="UP001359485"/>
    </source>
</evidence>